<name>A0A3B4A2M0_9GOBI</name>
<dbReference type="STRING" id="409849.ENSPMGP00000011282"/>
<evidence type="ECO:0000313" key="8">
    <source>
        <dbReference type="Ensembl" id="ENSPMGP00000011282.1"/>
    </source>
</evidence>
<evidence type="ECO:0000256" key="5">
    <source>
        <dbReference type="SAM" id="MobiDB-lite"/>
    </source>
</evidence>
<dbReference type="SMART" id="SM00277">
    <property type="entry name" value="GRAN"/>
    <property type="match status" value="2"/>
</dbReference>
<keyword evidence="9" id="KW-1185">Reference proteome</keyword>
<organism evidence="8 9">
    <name type="scientific">Periophthalmus magnuspinnatus</name>
    <dbReference type="NCBI Taxonomy" id="409849"/>
    <lineage>
        <taxon>Eukaryota</taxon>
        <taxon>Metazoa</taxon>
        <taxon>Chordata</taxon>
        <taxon>Craniata</taxon>
        <taxon>Vertebrata</taxon>
        <taxon>Euteleostomi</taxon>
        <taxon>Actinopterygii</taxon>
        <taxon>Neopterygii</taxon>
        <taxon>Teleostei</taxon>
        <taxon>Neoteleostei</taxon>
        <taxon>Acanthomorphata</taxon>
        <taxon>Gobiaria</taxon>
        <taxon>Gobiiformes</taxon>
        <taxon>Gobioidei</taxon>
        <taxon>Gobiidae</taxon>
        <taxon>Oxudercinae</taxon>
        <taxon>Periophthalmus</taxon>
    </lineage>
</organism>
<dbReference type="AlphaFoldDB" id="A0A3B4A2M0"/>
<accession>A0A3B4A2M0</accession>
<dbReference type="PANTHER" id="PTHR12274">
    <property type="entry name" value="GRANULIN"/>
    <property type="match status" value="1"/>
</dbReference>
<dbReference type="Proteomes" id="UP000261520">
    <property type="component" value="Unplaced"/>
</dbReference>
<dbReference type="Pfam" id="PF00396">
    <property type="entry name" value="Granulin"/>
    <property type="match status" value="2"/>
</dbReference>
<evidence type="ECO:0000256" key="1">
    <source>
        <dbReference type="ARBA" id="ARBA00004613"/>
    </source>
</evidence>
<keyword evidence="4" id="KW-1015">Disulfide bond</keyword>
<feature type="domain" description="Granulins" evidence="7">
    <location>
        <begin position="56"/>
        <end position="69"/>
    </location>
</feature>
<proteinExistence type="inferred from homology"/>
<evidence type="ECO:0000313" key="9">
    <source>
        <dbReference type="Proteomes" id="UP000261520"/>
    </source>
</evidence>
<comment type="subcellular location">
    <subcellularLocation>
        <location evidence="1">Secreted</location>
    </subcellularLocation>
</comment>
<evidence type="ECO:0000256" key="4">
    <source>
        <dbReference type="ARBA" id="ARBA00023157"/>
    </source>
</evidence>
<keyword evidence="3" id="KW-0964">Secreted</keyword>
<dbReference type="GO" id="GO:0005576">
    <property type="term" value="C:extracellular region"/>
    <property type="evidence" value="ECO:0007669"/>
    <property type="project" value="UniProtKB-SubCell"/>
</dbReference>
<feature type="region of interest" description="Disordered" evidence="5">
    <location>
        <begin position="93"/>
        <end position="123"/>
    </location>
</feature>
<evidence type="ECO:0000256" key="3">
    <source>
        <dbReference type="ARBA" id="ARBA00022525"/>
    </source>
</evidence>
<evidence type="ECO:0000256" key="2">
    <source>
        <dbReference type="ARBA" id="ARBA00010093"/>
    </source>
</evidence>
<keyword evidence="6" id="KW-0732">Signal</keyword>
<dbReference type="Ensembl" id="ENSPMGT00000012037.1">
    <property type="protein sequence ID" value="ENSPMGP00000011282.1"/>
    <property type="gene ID" value="ENSPMGG00000009279.1"/>
</dbReference>
<feature type="chain" id="PRO_5017253831" description="Granulins domain-containing protein" evidence="6">
    <location>
        <begin position="21"/>
        <end position="203"/>
    </location>
</feature>
<sequence>RTIWCFLLFLKRVFVSDVSSTVLCSDGISECPEESSCCEGADGEFGCCPMTRAVCCSDHYHCCPAGFTCDLAHLRCVNSFDATPVMTLQKAVAVKSQESAPEEGEKSESEEEEDDKEEDDEEGRVHCSNQHACPRNSTCCRLGHRRWGCCPLPKAVCCTDHQHCCPAGYQCDLAQQMCVCTAVPKATAVTAPGAVFSLCMCRC</sequence>
<dbReference type="InterPro" id="IPR000118">
    <property type="entry name" value="Granulin"/>
</dbReference>
<dbReference type="InterPro" id="IPR037277">
    <property type="entry name" value="Granulin_sf"/>
</dbReference>
<dbReference type="PANTHER" id="PTHR12274:SF3">
    <property type="entry name" value="PROGRANULIN"/>
    <property type="match status" value="1"/>
</dbReference>
<dbReference type="Gene3D" id="2.10.25.160">
    <property type="entry name" value="Granulin"/>
    <property type="match status" value="2"/>
</dbReference>
<dbReference type="InterPro" id="IPR039036">
    <property type="entry name" value="Granulin_fam"/>
</dbReference>
<feature type="compositionally biased region" description="Acidic residues" evidence="5">
    <location>
        <begin position="108"/>
        <end position="122"/>
    </location>
</feature>
<feature type="signal peptide" evidence="6">
    <location>
        <begin position="1"/>
        <end position="20"/>
    </location>
</feature>
<evidence type="ECO:0000256" key="6">
    <source>
        <dbReference type="SAM" id="SignalP"/>
    </source>
</evidence>
<protein>
    <recommendedName>
        <fullName evidence="7">Granulins domain-containing protein</fullName>
    </recommendedName>
</protein>
<dbReference type="PROSITE" id="PS00799">
    <property type="entry name" value="GRANULINS"/>
    <property type="match status" value="2"/>
</dbReference>
<comment type="similarity">
    <text evidence="2">Belongs to the granulin family.</text>
</comment>
<feature type="domain" description="Granulins" evidence="7">
    <location>
        <begin position="158"/>
        <end position="171"/>
    </location>
</feature>
<evidence type="ECO:0000259" key="7">
    <source>
        <dbReference type="PROSITE" id="PS00799"/>
    </source>
</evidence>
<reference evidence="8" key="2">
    <citation type="submission" date="2025-09" db="UniProtKB">
        <authorList>
            <consortium name="Ensembl"/>
        </authorList>
    </citation>
    <scope>IDENTIFICATION</scope>
</reference>
<reference evidence="8" key="1">
    <citation type="submission" date="2025-08" db="UniProtKB">
        <authorList>
            <consortium name="Ensembl"/>
        </authorList>
    </citation>
    <scope>IDENTIFICATION</scope>
</reference>
<dbReference type="SUPFAM" id="SSF57277">
    <property type="entry name" value="Granulin repeat"/>
    <property type="match status" value="2"/>
</dbReference>